<dbReference type="Proteomes" id="UP000828390">
    <property type="component" value="Unassembled WGS sequence"/>
</dbReference>
<name>A0A9D4K6V5_DREPO</name>
<feature type="domain" description="AAA ATPase AAA+ lid" evidence="1">
    <location>
        <begin position="6"/>
        <end position="50"/>
    </location>
</feature>
<dbReference type="AlphaFoldDB" id="A0A9D4K6V5"/>
<evidence type="ECO:0000313" key="2">
    <source>
        <dbReference type="EMBL" id="KAH3834200.1"/>
    </source>
</evidence>
<accession>A0A9D4K6V5</accession>
<dbReference type="Gene3D" id="1.10.8.60">
    <property type="match status" value="1"/>
</dbReference>
<comment type="caution">
    <text evidence="2">The sequence shown here is derived from an EMBL/GenBank/DDBJ whole genome shotgun (WGS) entry which is preliminary data.</text>
</comment>
<reference evidence="2" key="2">
    <citation type="submission" date="2020-11" db="EMBL/GenBank/DDBJ databases">
        <authorList>
            <person name="McCartney M.A."/>
            <person name="Auch B."/>
            <person name="Kono T."/>
            <person name="Mallez S."/>
            <person name="Becker A."/>
            <person name="Gohl D.M."/>
            <person name="Silverstein K.A.T."/>
            <person name="Koren S."/>
            <person name="Bechman K.B."/>
            <person name="Herman A."/>
            <person name="Abrahante J.E."/>
            <person name="Garbe J."/>
        </authorList>
    </citation>
    <scope>NUCLEOTIDE SEQUENCE</scope>
    <source>
        <strain evidence="2">Duluth1</strain>
        <tissue evidence="2">Whole animal</tissue>
    </source>
</reference>
<sequence>MPTAHDVTPDSLADHTDGYSGAEVVSVCHEAALFALQEDISSICVRWGHFRSALAAVTPRTGADMNATSRNLAYSLYEVDHVQNC</sequence>
<reference evidence="2" key="1">
    <citation type="journal article" date="2019" name="bioRxiv">
        <title>The Genome of the Zebra Mussel, Dreissena polymorpha: A Resource for Invasive Species Research.</title>
        <authorList>
            <person name="McCartney M.A."/>
            <person name="Auch B."/>
            <person name="Kono T."/>
            <person name="Mallez S."/>
            <person name="Zhang Y."/>
            <person name="Obille A."/>
            <person name="Becker A."/>
            <person name="Abrahante J.E."/>
            <person name="Garbe J."/>
            <person name="Badalamenti J.P."/>
            <person name="Herman A."/>
            <person name="Mangelson H."/>
            <person name="Liachko I."/>
            <person name="Sullivan S."/>
            <person name="Sone E.D."/>
            <person name="Koren S."/>
            <person name="Silverstein K.A.T."/>
            <person name="Beckman K.B."/>
            <person name="Gohl D.M."/>
        </authorList>
    </citation>
    <scope>NUCLEOTIDE SEQUENCE</scope>
    <source>
        <strain evidence="2">Duluth1</strain>
        <tissue evidence="2">Whole animal</tissue>
    </source>
</reference>
<keyword evidence="3" id="KW-1185">Reference proteome</keyword>
<dbReference type="OrthoDB" id="27435at2759"/>
<proteinExistence type="predicted"/>
<protein>
    <recommendedName>
        <fullName evidence="1">AAA ATPase AAA+ lid domain-containing protein</fullName>
    </recommendedName>
</protein>
<organism evidence="2 3">
    <name type="scientific">Dreissena polymorpha</name>
    <name type="common">Zebra mussel</name>
    <name type="synonym">Mytilus polymorpha</name>
    <dbReference type="NCBI Taxonomy" id="45954"/>
    <lineage>
        <taxon>Eukaryota</taxon>
        <taxon>Metazoa</taxon>
        <taxon>Spiralia</taxon>
        <taxon>Lophotrochozoa</taxon>
        <taxon>Mollusca</taxon>
        <taxon>Bivalvia</taxon>
        <taxon>Autobranchia</taxon>
        <taxon>Heteroconchia</taxon>
        <taxon>Euheterodonta</taxon>
        <taxon>Imparidentia</taxon>
        <taxon>Neoheterodontei</taxon>
        <taxon>Myida</taxon>
        <taxon>Dreissenoidea</taxon>
        <taxon>Dreissenidae</taxon>
        <taxon>Dreissena</taxon>
    </lineage>
</organism>
<evidence type="ECO:0000313" key="3">
    <source>
        <dbReference type="Proteomes" id="UP000828390"/>
    </source>
</evidence>
<evidence type="ECO:0000259" key="1">
    <source>
        <dbReference type="Pfam" id="PF17862"/>
    </source>
</evidence>
<gene>
    <name evidence="2" type="ORF">DPMN_107519</name>
</gene>
<dbReference type="EMBL" id="JAIWYP010000004">
    <property type="protein sequence ID" value="KAH3834200.1"/>
    <property type="molecule type" value="Genomic_DNA"/>
</dbReference>
<dbReference type="InterPro" id="IPR041569">
    <property type="entry name" value="AAA_lid_3"/>
</dbReference>
<dbReference type="Pfam" id="PF17862">
    <property type="entry name" value="AAA_lid_3"/>
    <property type="match status" value="1"/>
</dbReference>